<dbReference type="InterPro" id="IPR036097">
    <property type="entry name" value="HisK_dim/P_sf"/>
</dbReference>
<dbReference type="Pfam" id="PF01590">
    <property type="entry name" value="GAF"/>
    <property type="match status" value="1"/>
</dbReference>
<comment type="caution">
    <text evidence="4">The sequence shown here is derived from an EMBL/GenBank/DDBJ whole genome shotgun (WGS) entry which is preliminary data.</text>
</comment>
<keyword evidence="4" id="KW-0418">Kinase</keyword>
<reference evidence="4 5" key="1">
    <citation type="submission" date="2018-04" db="EMBL/GenBank/DDBJ databases">
        <title>Genomic Encyclopedia of Archaeal and Bacterial Type Strains, Phase II (KMG-II): from individual species to whole genera.</title>
        <authorList>
            <person name="Goeker M."/>
        </authorList>
    </citation>
    <scope>NUCLEOTIDE SEQUENCE [LARGE SCALE GENOMIC DNA]</scope>
    <source>
        <strain evidence="4 5">DSM 12244</strain>
    </source>
</reference>
<comment type="catalytic activity">
    <reaction evidence="1">
        <text>ATP + protein L-histidine = ADP + protein N-phospho-L-histidine.</text>
        <dbReference type="EC" id="2.7.13.3"/>
    </reaction>
</comment>
<dbReference type="Gene3D" id="3.30.450.40">
    <property type="match status" value="1"/>
</dbReference>
<dbReference type="SUPFAM" id="SSF47384">
    <property type="entry name" value="Homodimeric domain of signal transducing histidine kinase"/>
    <property type="match status" value="1"/>
</dbReference>
<dbReference type="InterPro" id="IPR029016">
    <property type="entry name" value="GAF-like_dom_sf"/>
</dbReference>
<dbReference type="SUPFAM" id="SSF55781">
    <property type="entry name" value="GAF domain-like"/>
    <property type="match status" value="1"/>
</dbReference>
<dbReference type="EC" id="2.7.13.3" evidence="2"/>
<dbReference type="Gene3D" id="3.30.565.10">
    <property type="entry name" value="Histidine kinase-like ATPase, C-terminal domain"/>
    <property type="match status" value="1"/>
</dbReference>
<dbReference type="InterPro" id="IPR003594">
    <property type="entry name" value="HATPase_dom"/>
</dbReference>
<gene>
    <name evidence="4" type="ORF">C8N31_104253</name>
</gene>
<dbReference type="Proteomes" id="UP000244092">
    <property type="component" value="Unassembled WGS sequence"/>
</dbReference>
<evidence type="ECO:0000313" key="4">
    <source>
        <dbReference type="EMBL" id="PTX74372.1"/>
    </source>
</evidence>
<name>A0A2T6CFV1_9RHOB</name>
<dbReference type="GO" id="GO:0000155">
    <property type="term" value="F:phosphorelay sensor kinase activity"/>
    <property type="evidence" value="ECO:0007669"/>
    <property type="project" value="InterPro"/>
</dbReference>
<dbReference type="SMART" id="SM00388">
    <property type="entry name" value="HisKA"/>
    <property type="match status" value="1"/>
</dbReference>
<dbReference type="CDD" id="cd00082">
    <property type="entry name" value="HisKA"/>
    <property type="match status" value="1"/>
</dbReference>
<accession>A0A2T6CFV1</accession>
<dbReference type="PROSITE" id="PS50109">
    <property type="entry name" value="HIS_KIN"/>
    <property type="match status" value="1"/>
</dbReference>
<feature type="domain" description="Histidine kinase" evidence="3">
    <location>
        <begin position="182"/>
        <end position="397"/>
    </location>
</feature>
<dbReference type="SUPFAM" id="SSF55874">
    <property type="entry name" value="ATPase domain of HSP90 chaperone/DNA topoisomerase II/histidine kinase"/>
    <property type="match status" value="1"/>
</dbReference>
<dbReference type="InterPro" id="IPR003661">
    <property type="entry name" value="HisK_dim/P_dom"/>
</dbReference>
<dbReference type="SMART" id="SM00387">
    <property type="entry name" value="HATPase_c"/>
    <property type="match status" value="1"/>
</dbReference>
<evidence type="ECO:0000256" key="1">
    <source>
        <dbReference type="ARBA" id="ARBA00000085"/>
    </source>
</evidence>
<sequence length="400" mass="43367">MRTHPIPFNEEARVAAVQHVPGLTRENEALFDALCDATAKLFGCPIAHISVVEQDTQWYKSVVGIELGEMPKNQSFCTHTIMTEQPMIIPDLSKDPKFADHPMVAEGGPQARFYAGVPLILSSGYRFGSLCALDLVPHDAPSERDMAVLKDMGRAIVAALEKAPAEPAAVPSDQGQSAFLTLVGHELRTPLTIVHGAMRILESRLDDQVSKKLANSSIKSSEHLSTLIDSILKFSNINTGELQLNEQSTNMAKLLDDVQQNHQFSVAEVGKTITTPTSDMHGEILVDQEHIKICLTSLMLNSVLHGGDEIAISCGHDPAGNVEICVSDNGSIDDHVELAELYKPFIVGGDVEKRGTGGGLGLGLPLTRKLVELHGGEFEVRAEPTQTVAIIRLPKWRTVN</sequence>
<protein>
    <recommendedName>
        <fullName evidence="2">histidine kinase</fullName>
        <ecNumber evidence="2">2.7.13.3</ecNumber>
    </recommendedName>
</protein>
<dbReference type="AlphaFoldDB" id="A0A2T6CFV1"/>
<evidence type="ECO:0000259" key="3">
    <source>
        <dbReference type="PROSITE" id="PS50109"/>
    </source>
</evidence>
<dbReference type="Pfam" id="PF00512">
    <property type="entry name" value="HisKA"/>
    <property type="match status" value="1"/>
</dbReference>
<evidence type="ECO:0000256" key="2">
    <source>
        <dbReference type="ARBA" id="ARBA00012438"/>
    </source>
</evidence>
<proteinExistence type="predicted"/>
<dbReference type="Gene3D" id="1.10.287.130">
    <property type="match status" value="1"/>
</dbReference>
<evidence type="ECO:0000313" key="5">
    <source>
        <dbReference type="Proteomes" id="UP000244092"/>
    </source>
</evidence>
<dbReference type="RefSeq" id="WP_037918270.1">
    <property type="nucleotide sequence ID" value="NZ_QBKU01000004.1"/>
</dbReference>
<dbReference type="InterPro" id="IPR005467">
    <property type="entry name" value="His_kinase_dom"/>
</dbReference>
<dbReference type="PANTHER" id="PTHR43102">
    <property type="entry name" value="SLR1143 PROTEIN"/>
    <property type="match status" value="1"/>
</dbReference>
<dbReference type="EMBL" id="QBKU01000004">
    <property type="protein sequence ID" value="PTX74372.1"/>
    <property type="molecule type" value="Genomic_DNA"/>
</dbReference>
<dbReference type="InterPro" id="IPR036890">
    <property type="entry name" value="HATPase_C_sf"/>
</dbReference>
<organism evidence="4 5">
    <name type="scientific">Sulfitobacter mediterraneus</name>
    <dbReference type="NCBI Taxonomy" id="83219"/>
    <lineage>
        <taxon>Bacteria</taxon>
        <taxon>Pseudomonadati</taxon>
        <taxon>Pseudomonadota</taxon>
        <taxon>Alphaproteobacteria</taxon>
        <taxon>Rhodobacterales</taxon>
        <taxon>Roseobacteraceae</taxon>
        <taxon>Sulfitobacter</taxon>
    </lineage>
</organism>
<dbReference type="PANTHER" id="PTHR43102:SF2">
    <property type="entry name" value="GAF DOMAIN-CONTAINING PROTEIN"/>
    <property type="match status" value="1"/>
</dbReference>
<dbReference type="Pfam" id="PF02518">
    <property type="entry name" value="HATPase_c"/>
    <property type="match status" value="1"/>
</dbReference>
<keyword evidence="4" id="KW-0808">Transferase</keyword>
<dbReference type="InterPro" id="IPR003018">
    <property type="entry name" value="GAF"/>
</dbReference>
<dbReference type="OrthoDB" id="9795133at2"/>